<keyword evidence="4" id="KW-1185">Reference proteome</keyword>
<dbReference type="Pfam" id="PF17919">
    <property type="entry name" value="RT_RNaseH_2"/>
    <property type="match status" value="1"/>
</dbReference>
<sequence>MAMTADENSESESDTEEPPFEKITFNTDYKIKTSLEELPTNLELKPLPDNLEYAFLEEPSFLPADECMLAIFHDMIKEFVKVFMNDFSIFGNSFDNCLNNLDRMLQCCKDAHLVLNWEKCHFMVKEGIVLGHKVSKVGLKVDKAKIDVISKLPPPTNIKGIRSFLRHTGFYRRFIKDFSKIACPITKFLEKDTPFEFNDECHNAFKLLKEKLTCAPVIVSPNWNLLFKLMCYASDFIVGAIIEFDIEIKDKKGIENVAADHLSWIENDETSNDNEVTDNFPGETLMEIDTKDEPWRSPTSSKYVLTAFRTAYKTPTDTTPYKLVYSKNYPLPFEIKHRAYWALKKCNPDLIAAGEKQMFQLYELDEFRHQAYENSLYIRQEPKFCMTRNSK</sequence>
<name>A0ABQ5EFB6_9ASTR</name>
<reference evidence="3" key="1">
    <citation type="journal article" date="2022" name="Int. J. Mol. Sci.">
        <title>Draft Genome of Tanacetum Coccineum: Genomic Comparison of Closely Related Tanacetum-Family Plants.</title>
        <authorList>
            <person name="Yamashiro T."/>
            <person name="Shiraishi A."/>
            <person name="Nakayama K."/>
            <person name="Satake H."/>
        </authorList>
    </citation>
    <scope>NUCLEOTIDE SEQUENCE</scope>
</reference>
<feature type="domain" description="Reverse transcriptase/retrotransposon-derived protein RNase H-like" evidence="2">
    <location>
        <begin position="197"/>
        <end position="243"/>
    </location>
</feature>
<dbReference type="InterPro" id="IPR041577">
    <property type="entry name" value="RT_RNaseH_2"/>
</dbReference>
<dbReference type="GO" id="GO:0003964">
    <property type="term" value="F:RNA-directed DNA polymerase activity"/>
    <property type="evidence" value="ECO:0007669"/>
    <property type="project" value="UniProtKB-KW"/>
</dbReference>
<feature type="compositionally biased region" description="Acidic residues" evidence="1">
    <location>
        <begin position="7"/>
        <end position="18"/>
    </location>
</feature>
<evidence type="ECO:0000256" key="1">
    <source>
        <dbReference type="SAM" id="MobiDB-lite"/>
    </source>
</evidence>
<dbReference type="SUPFAM" id="SSF56672">
    <property type="entry name" value="DNA/RNA polymerases"/>
    <property type="match status" value="1"/>
</dbReference>
<feature type="region of interest" description="Disordered" evidence="1">
    <location>
        <begin position="1"/>
        <end position="20"/>
    </location>
</feature>
<keyword evidence="3" id="KW-0695">RNA-directed DNA polymerase</keyword>
<organism evidence="3 4">
    <name type="scientific">Tanacetum coccineum</name>
    <dbReference type="NCBI Taxonomy" id="301880"/>
    <lineage>
        <taxon>Eukaryota</taxon>
        <taxon>Viridiplantae</taxon>
        <taxon>Streptophyta</taxon>
        <taxon>Embryophyta</taxon>
        <taxon>Tracheophyta</taxon>
        <taxon>Spermatophyta</taxon>
        <taxon>Magnoliopsida</taxon>
        <taxon>eudicotyledons</taxon>
        <taxon>Gunneridae</taxon>
        <taxon>Pentapetalae</taxon>
        <taxon>asterids</taxon>
        <taxon>campanulids</taxon>
        <taxon>Asterales</taxon>
        <taxon>Asteraceae</taxon>
        <taxon>Asteroideae</taxon>
        <taxon>Anthemideae</taxon>
        <taxon>Anthemidinae</taxon>
        <taxon>Tanacetum</taxon>
    </lineage>
</organism>
<evidence type="ECO:0000313" key="3">
    <source>
        <dbReference type="EMBL" id="GJT49541.1"/>
    </source>
</evidence>
<proteinExistence type="predicted"/>
<keyword evidence="3" id="KW-0548">Nucleotidyltransferase</keyword>
<comment type="caution">
    <text evidence="3">The sequence shown here is derived from an EMBL/GenBank/DDBJ whole genome shotgun (WGS) entry which is preliminary data.</text>
</comment>
<dbReference type="PANTHER" id="PTHR34072:SF44">
    <property type="entry name" value="RNA-DIRECTED DNA POLYMERASE"/>
    <property type="match status" value="1"/>
</dbReference>
<accession>A0ABQ5EFB6</accession>
<evidence type="ECO:0000313" key="4">
    <source>
        <dbReference type="Proteomes" id="UP001151760"/>
    </source>
</evidence>
<dbReference type="PANTHER" id="PTHR34072">
    <property type="entry name" value="ENZYMATIC POLYPROTEIN-RELATED"/>
    <property type="match status" value="1"/>
</dbReference>
<gene>
    <name evidence="3" type="ORF">Tco_0975698</name>
</gene>
<dbReference type="Proteomes" id="UP001151760">
    <property type="component" value="Unassembled WGS sequence"/>
</dbReference>
<dbReference type="InterPro" id="IPR043128">
    <property type="entry name" value="Rev_trsase/Diguanyl_cyclase"/>
</dbReference>
<keyword evidence="3" id="KW-0808">Transferase</keyword>
<reference evidence="3" key="2">
    <citation type="submission" date="2022-01" db="EMBL/GenBank/DDBJ databases">
        <authorList>
            <person name="Yamashiro T."/>
            <person name="Shiraishi A."/>
            <person name="Satake H."/>
            <person name="Nakayama K."/>
        </authorList>
    </citation>
    <scope>NUCLEOTIDE SEQUENCE</scope>
</reference>
<dbReference type="EMBL" id="BQNB010016246">
    <property type="protein sequence ID" value="GJT49541.1"/>
    <property type="molecule type" value="Genomic_DNA"/>
</dbReference>
<dbReference type="Gene3D" id="3.30.70.270">
    <property type="match status" value="2"/>
</dbReference>
<protein>
    <submittedName>
        <fullName evidence="3">Reverse transcriptase domain-containing protein</fullName>
    </submittedName>
</protein>
<evidence type="ECO:0000259" key="2">
    <source>
        <dbReference type="Pfam" id="PF17919"/>
    </source>
</evidence>
<dbReference type="InterPro" id="IPR043502">
    <property type="entry name" value="DNA/RNA_pol_sf"/>
</dbReference>